<feature type="compositionally biased region" description="Polar residues" evidence="1">
    <location>
        <begin position="30"/>
        <end position="44"/>
    </location>
</feature>
<name>A0ABQ8GQ95_9PEZI</name>
<sequence length="118" mass="12497">MANFLRNKAVWAVSATVGALYFVPKLTGNKSNVFETPGTQNIGNRWSAGGGAPTHTPAGATKRGDPNSVEPSTHNPAGAANHPTLDAAQAHLLQMSPPRPSKTTLLLKDRARARYVQQ</sequence>
<feature type="region of interest" description="Disordered" evidence="1">
    <location>
        <begin position="30"/>
        <end position="118"/>
    </location>
</feature>
<organism evidence="2 3">
    <name type="scientific">Macrophomina phaseolina</name>
    <dbReference type="NCBI Taxonomy" id="35725"/>
    <lineage>
        <taxon>Eukaryota</taxon>
        <taxon>Fungi</taxon>
        <taxon>Dikarya</taxon>
        <taxon>Ascomycota</taxon>
        <taxon>Pezizomycotina</taxon>
        <taxon>Dothideomycetes</taxon>
        <taxon>Dothideomycetes incertae sedis</taxon>
        <taxon>Botryosphaeriales</taxon>
        <taxon>Botryosphaeriaceae</taxon>
        <taxon>Macrophomina</taxon>
    </lineage>
</organism>
<proteinExistence type="predicted"/>
<comment type="caution">
    <text evidence="2">The sequence shown here is derived from an EMBL/GenBank/DDBJ whole genome shotgun (WGS) entry which is preliminary data.</text>
</comment>
<protein>
    <submittedName>
        <fullName evidence="2">Uncharacterized protein</fullName>
    </submittedName>
</protein>
<dbReference type="EMBL" id="JAGTJR010000003">
    <property type="protein sequence ID" value="KAH7062357.1"/>
    <property type="molecule type" value="Genomic_DNA"/>
</dbReference>
<evidence type="ECO:0000313" key="3">
    <source>
        <dbReference type="Proteomes" id="UP000774617"/>
    </source>
</evidence>
<evidence type="ECO:0000256" key="1">
    <source>
        <dbReference type="SAM" id="MobiDB-lite"/>
    </source>
</evidence>
<evidence type="ECO:0000313" key="2">
    <source>
        <dbReference type="EMBL" id="KAH7062357.1"/>
    </source>
</evidence>
<accession>A0ABQ8GQ95</accession>
<reference evidence="2 3" key="1">
    <citation type="journal article" date="2021" name="Nat. Commun.">
        <title>Genetic determinants of endophytism in the Arabidopsis root mycobiome.</title>
        <authorList>
            <person name="Mesny F."/>
            <person name="Miyauchi S."/>
            <person name="Thiergart T."/>
            <person name="Pickel B."/>
            <person name="Atanasova L."/>
            <person name="Karlsson M."/>
            <person name="Huettel B."/>
            <person name="Barry K.W."/>
            <person name="Haridas S."/>
            <person name="Chen C."/>
            <person name="Bauer D."/>
            <person name="Andreopoulos W."/>
            <person name="Pangilinan J."/>
            <person name="LaButti K."/>
            <person name="Riley R."/>
            <person name="Lipzen A."/>
            <person name="Clum A."/>
            <person name="Drula E."/>
            <person name="Henrissat B."/>
            <person name="Kohler A."/>
            <person name="Grigoriev I.V."/>
            <person name="Martin F.M."/>
            <person name="Hacquard S."/>
        </authorList>
    </citation>
    <scope>NUCLEOTIDE SEQUENCE [LARGE SCALE GENOMIC DNA]</scope>
    <source>
        <strain evidence="2 3">MPI-SDFR-AT-0080</strain>
    </source>
</reference>
<keyword evidence="3" id="KW-1185">Reference proteome</keyword>
<dbReference type="Proteomes" id="UP000774617">
    <property type="component" value="Unassembled WGS sequence"/>
</dbReference>
<gene>
    <name evidence="2" type="ORF">B0J12DRAFT_235345</name>
</gene>